<feature type="compositionally biased region" description="Polar residues" evidence="1">
    <location>
        <begin position="17"/>
        <end position="26"/>
    </location>
</feature>
<keyword evidence="2" id="KW-0812">Transmembrane</keyword>
<dbReference type="AlphaFoldDB" id="A0A139AQZ3"/>
<sequence>MDVAASRPAAAHRQKSRGSLQSQAQQLEFELQTMPPLPSPLKPDSTIPTHPRLLRSAAATPTDTDTSPLPLPPNAPTEADHHRLHPLAIRTQPNHDADASKAYASIFTGIAPPPDLPRGARVNVDASQLYSPVLDDDTLYNAYASRPERELPQRTGYEKQKRVSLAYPGEHDKRKFSSAAPAISPLVVAISSILSVGSTLVPALSSARGLRRRKRDRSDDGSLAVSTSSVRDAGADEGEPLTPGSSGFGSQVAYRKTAGKFSHENMALSDYQK</sequence>
<keyword evidence="2" id="KW-0472">Membrane</keyword>
<protein>
    <submittedName>
        <fullName evidence="3">Uncharacterized protein</fullName>
    </submittedName>
</protein>
<reference evidence="3 4" key="1">
    <citation type="journal article" date="2015" name="Genome Biol. Evol.">
        <title>Phylogenomic analyses indicate that early fungi evolved digesting cell walls of algal ancestors of land plants.</title>
        <authorList>
            <person name="Chang Y."/>
            <person name="Wang S."/>
            <person name="Sekimoto S."/>
            <person name="Aerts A.L."/>
            <person name="Choi C."/>
            <person name="Clum A."/>
            <person name="LaButti K.M."/>
            <person name="Lindquist E.A."/>
            <person name="Yee Ngan C."/>
            <person name="Ohm R.A."/>
            <person name="Salamov A.A."/>
            <person name="Grigoriev I.V."/>
            <person name="Spatafora J.W."/>
            <person name="Berbee M.L."/>
        </authorList>
    </citation>
    <scope>NUCLEOTIDE SEQUENCE [LARGE SCALE GENOMIC DNA]</scope>
    <source>
        <strain evidence="3 4">JEL478</strain>
    </source>
</reference>
<evidence type="ECO:0000313" key="3">
    <source>
        <dbReference type="EMBL" id="KXS19170.1"/>
    </source>
</evidence>
<keyword evidence="4" id="KW-1185">Reference proteome</keyword>
<feature type="compositionally biased region" description="Low complexity" evidence="1">
    <location>
        <begin position="56"/>
        <end position="68"/>
    </location>
</feature>
<evidence type="ECO:0000256" key="1">
    <source>
        <dbReference type="SAM" id="MobiDB-lite"/>
    </source>
</evidence>
<evidence type="ECO:0000256" key="2">
    <source>
        <dbReference type="SAM" id="Phobius"/>
    </source>
</evidence>
<organism evidence="3 4">
    <name type="scientific">Gonapodya prolifera (strain JEL478)</name>
    <name type="common">Monoblepharis prolifera</name>
    <dbReference type="NCBI Taxonomy" id="1344416"/>
    <lineage>
        <taxon>Eukaryota</taxon>
        <taxon>Fungi</taxon>
        <taxon>Fungi incertae sedis</taxon>
        <taxon>Chytridiomycota</taxon>
        <taxon>Chytridiomycota incertae sedis</taxon>
        <taxon>Monoblepharidomycetes</taxon>
        <taxon>Monoblepharidales</taxon>
        <taxon>Gonapodyaceae</taxon>
        <taxon>Gonapodya</taxon>
    </lineage>
</organism>
<feature type="region of interest" description="Disordered" evidence="1">
    <location>
        <begin position="1"/>
        <end position="80"/>
    </location>
</feature>
<dbReference type="EMBL" id="KQ965739">
    <property type="protein sequence ID" value="KXS19170.1"/>
    <property type="molecule type" value="Genomic_DNA"/>
</dbReference>
<feature type="region of interest" description="Disordered" evidence="1">
    <location>
        <begin position="205"/>
        <end position="250"/>
    </location>
</feature>
<evidence type="ECO:0000313" key="4">
    <source>
        <dbReference type="Proteomes" id="UP000070544"/>
    </source>
</evidence>
<keyword evidence="2" id="KW-1133">Transmembrane helix</keyword>
<dbReference type="Proteomes" id="UP000070544">
    <property type="component" value="Unassembled WGS sequence"/>
</dbReference>
<name>A0A139AQZ3_GONPJ</name>
<gene>
    <name evidence="3" type="ORF">M427DRAFT_29145</name>
</gene>
<accession>A0A139AQZ3</accession>
<feature type="transmembrane region" description="Helical" evidence="2">
    <location>
        <begin position="182"/>
        <end position="205"/>
    </location>
</feature>
<proteinExistence type="predicted"/>
<dbReference type="OrthoDB" id="10627443at2759"/>